<dbReference type="InterPro" id="IPR009097">
    <property type="entry name" value="Cyclic_Pdiesterase"/>
</dbReference>
<comment type="caution">
    <text evidence="1">The sequence shown here is derived from an EMBL/GenBank/DDBJ whole genome shotgun (WGS) entry which is preliminary data.</text>
</comment>
<name>A0AAW0JZM7_QUESU</name>
<evidence type="ECO:0000313" key="1">
    <source>
        <dbReference type="EMBL" id="KAK7831689.1"/>
    </source>
</evidence>
<dbReference type="PANTHER" id="PTHR36039:SF2">
    <property type="entry name" value="RNA LIGASE_CYCLIC NUCLEOTIDE PHOSPHODIESTERASE FAMILY PROTEIN"/>
    <property type="match status" value="1"/>
</dbReference>
<protein>
    <recommendedName>
        <fullName evidence="3">RNA ligase/cyclic nucleotide phosphodiesterase family protein</fullName>
    </recommendedName>
</protein>
<gene>
    <name evidence="1" type="ORF">CFP56_027149</name>
</gene>
<dbReference type="AlphaFoldDB" id="A0AAW0JZM7"/>
<dbReference type="Gene3D" id="3.90.1140.10">
    <property type="entry name" value="Cyclic phosphodiesterase"/>
    <property type="match status" value="2"/>
</dbReference>
<organism evidence="1 2">
    <name type="scientific">Quercus suber</name>
    <name type="common">Cork oak</name>
    <dbReference type="NCBI Taxonomy" id="58331"/>
    <lineage>
        <taxon>Eukaryota</taxon>
        <taxon>Viridiplantae</taxon>
        <taxon>Streptophyta</taxon>
        <taxon>Embryophyta</taxon>
        <taxon>Tracheophyta</taxon>
        <taxon>Spermatophyta</taxon>
        <taxon>Magnoliopsida</taxon>
        <taxon>eudicotyledons</taxon>
        <taxon>Gunneridae</taxon>
        <taxon>Pentapetalae</taxon>
        <taxon>rosids</taxon>
        <taxon>fabids</taxon>
        <taxon>Fagales</taxon>
        <taxon>Fagaceae</taxon>
        <taxon>Quercus</taxon>
    </lineage>
</organism>
<dbReference type="SUPFAM" id="SSF55144">
    <property type="entry name" value="LigT-like"/>
    <property type="match status" value="2"/>
</dbReference>
<dbReference type="PANTHER" id="PTHR36039">
    <property type="match status" value="1"/>
</dbReference>
<dbReference type="Pfam" id="PF13563">
    <property type="entry name" value="2_5_RNA_ligase2"/>
    <property type="match status" value="2"/>
</dbReference>
<feature type="non-terminal residue" evidence="1">
    <location>
        <position position="1"/>
    </location>
</feature>
<evidence type="ECO:0008006" key="3">
    <source>
        <dbReference type="Google" id="ProtNLM"/>
    </source>
</evidence>
<proteinExistence type="predicted"/>
<evidence type="ECO:0000313" key="2">
    <source>
        <dbReference type="Proteomes" id="UP000237347"/>
    </source>
</evidence>
<dbReference type="Proteomes" id="UP000237347">
    <property type="component" value="Unassembled WGS sequence"/>
</dbReference>
<reference evidence="1 2" key="1">
    <citation type="journal article" date="2018" name="Sci. Data">
        <title>The draft genome sequence of cork oak.</title>
        <authorList>
            <person name="Ramos A.M."/>
            <person name="Usie A."/>
            <person name="Barbosa P."/>
            <person name="Barros P.M."/>
            <person name="Capote T."/>
            <person name="Chaves I."/>
            <person name="Simoes F."/>
            <person name="Abreu I."/>
            <person name="Carrasquinho I."/>
            <person name="Faro C."/>
            <person name="Guimaraes J.B."/>
            <person name="Mendonca D."/>
            <person name="Nobrega F."/>
            <person name="Rodrigues L."/>
            <person name="Saibo N.J.M."/>
            <person name="Varela M.C."/>
            <person name="Egas C."/>
            <person name="Matos J."/>
            <person name="Miguel C.M."/>
            <person name="Oliveira M.M."/>
            <person name="Ricardo C.P."/>
            <person name="Goncalves S."/>
        </authorList>
    </citation>
    <scope>NUCLEOTIDE SEQUENCE [LARGE SCALE GENOMIC DNA]</scope>
    <source>
        <strain evidence="2">cv. HL8</strain>
    </source>
</reference>
<accession>A0AAW0JZM7</accession>
<sequence length="475" mass="53469">DFDFNFVGSFDNFTYCSIPFVGSLLRSQFWILGCVPFSLTHSFSTLNCNSIKAMSSGYAIELYFDPALENQVLKAWNVLARRQISTQLIEMESRPHITLFSSPSLEPSRLENIVKSFASKQEPLPLSFSSIGCLSNDNNVLFLTPTPTLSLLQFQSQLCDAMKKEGIDIGDDYRQDSWIPYCAVAQDVPRARFCEALCVLRDLKLPVNGYAMDIGLVEFSPVRELFSFVFGNSDFDFNFVGSFDNFTYCSIPFVGSLLRSQFWILGCVPFSLTHSFSTLNCNSIKAMSSGYAIELYFDPALENQVLKAWNVLARRQISTQLIEMESRPHITLFSSPSLEPSRLENIVKSFASKQEPLPLSFSSIGCLSNDNNVLFLTPTPTLSLLQFQSQLCDAMKKEGIDIGDDYRQDSWIPYCAVAQDVPRARFCEALCVLRDLKLPVNGYAMDIGLVEFSPVRELFSFVFGMGKKEMGRQDL</sequence>
<dbReference type="EMBL" id="PKMF04000439">
    <property type="protein sequence ID" value="KAK7831689.1"/>
    <property type="molecule type" value="Genomic_DNA"/>
</dbReference>
<keyword evidence="2" id="KW-1185">Reference proteome</keyword>